<keyword evidence="1 3" id="KW-0547">Nucleotide-binding</keyword>
<evidence type="ECO:0000313" key="8">
    <source>
        <dbReference type="Proteomes" id="UP000242287"/>
    </source>
</evidence>
<dbReference type="PROSITE" id="PS00108">
    <property type="entry name" value="PROTEIN_KINASE_ST"/>
    <property type="match status" value="1"/>
</dbReference>
<keyword evidence="4" id="KW-0808">Transferase</keyword>
<dbReference type="InterPro" id="IPR017441">
    <property type="entry name" value="Protein_kinase_ATP_BS"/>
</dbReference>
<dbReference type="EMBL" id="KZ302291">
    <property type="protein sequence ID" value="PFH45790.1"/>
    <property type="molecule type" value="Genomic_DNA"/>
</dbReference>
<dbReference type="AlphaFoldDB" id="A0A2A9NDJ3"/>
<keyword evidence="5" id="KW-0812">Transmembrane</keyword>
<dbReference type="PANTHER" id="PTHR44329:SF298">
    <property type="entry name" value="MIXED LINEAGE KINASE DOMAIN-LIKE PROTEIN"/>
    <property type="match status" value="1"/>
</dbReference>
<evidence type="ECO:0000259" key="6">
    <source>
        <dbReference type="PROSITE" id="PS50011"/>
    </source>
</evidence>
<dbReference type="PANTHER" id="PTHR44329">
    <property type="entry name" value="SERINE/THREONINE-PROTEIN KINASE TNNI3K-RELATED"/>
    <property type="match status" value="1"/>
</dbReference>
<keyword evidence="4" id="KW-0418">Kinase</keyword>
<feature type="transmembrane region" description="Helical" evidence="5">
    <location>
        <begin position="217"/>
        <end position="240"/>
    </location>
</feature>
<accession>A0A2A9NDJ3</accession>
<feature type="domain" description="Protein kinase" evidence="6">
    <location>
        <begin position="27"/>
        <end position="241"/>
    </location>
</feature>
<feature type="binding site" evidence="3">
    <location>
        <position position="54"/>
    </location>
    <ligand>
        <name>ATP</name>
        <dbReference type="ChEBI" id="CHEBI:30616"/>
    </ligand>
</feature>
<dbReference type="GO" id="GO:0005524">
    <property type="term" value="F:ATP binding"/>
    <property type="evidence" value="ECO:0007669"/>
    <property type="project" value="UniProtKB-UniRule"/>
</dbReference>
<evidence type="ECO:0000256" key="4">
    <source>
        <dbReference type="RuleBase" id="RU000304"/>
    </source>
</evidence>
<evidence type="ECO:0000256" key="3">
    <source>
        <dbReference type="PROSITE-ProRule" id="PRU10141"/>
    </source>
</evidence>
<protein>
    <recommendedName>
        <fullName evidence="6">Protein kinase domain-containing protein</fullName>
    </recommendedName>
</protein>
<dbReference type="GO" id="GO:0004674">
    <property type="term" value="F:protein serine/threonine kinase activity"/>
    <property type="evidence" value="ECO:0007669"/>
    <property type="project" value="UniProtKB-KW"/>
</dbReference>
<organism evidence="7 8">
    <name type="scientific">Amanita thiersii Skay4041</name>
    <dbReference type="NCBI Taxonomy" id="703135"/>
    <lineage>
        <taxon>Eukaryota</taxon>
        <taxon>Fungi</taxon>
        <taxon>Dikarya</taxon>
        <taxon>Basidiomycota</taxon>
        <taxon>Agaricomycotina</taxon>
        <taxon>Agaricomycetes</taxon>
        <taxon>Agaricomycetidae</taxon>
        <taxon>Agaricales</taxon>
        <taxon>Pluteineae</taxon>
        <taxon>Amanitaceae</taxon>
        <taxon>Amanita</taxon>
    </lineage>
</organism>
<dbReference type="SMART" id="SM00220">
    <property type="entry name" value="S_TKc"/>
    <property type="match status" value="1"/>
</dbReference>
<comment type="similarity">
    <text evidence="4">Belongs to the protein kinase superfamily.</text>
</comment>
<dbReference type="InterPro" id="IPR051681">
    <property type="entry name" value="Ser/Thr_Kinases-Pseudokinases"/>
</dbReference>
<gene>
    <name evidence="7" type="ORF">AMATHDRAFT_43951</name>
</gene>
<keyword evidence="5" id="KW-1133">Transmembrane helix</keyword>
<keyword evidence="2 3" id="KW-0067">ATP-binding</keyword>
<keyword evidence="4" id="KW-0723">Serine/threonine-protein kinase</keyword>
<dbReference type="InterPro" id="IPR008271">
    <property type="entry name" value="Ser/Thr_kinase_AS"/>
</dbReference>
<reference evidence="7 8" key="1">
    <citation type="submission" date="2014-02" db="EMBL/GenBank/DDBJ databases">
        <title>Transposable element dynamics among asymbiotic and ectomycorrhizal Amanita fungi.</title>
        <authorList>
            <consortium name="DOE Joint Genome Institute"/>
            <person name="Hess J."/>
            <person name="Skrede I."/>
            <person name="Wolfe B."/>
            <person name="LaButti K."/>
            <person name="Ohm R.A."/>
            <person name="Grigoriev I.V."/>
            <person name="Pringle A."/>
        </authorList>
    </citation>
    <scope>NUCLEOTIDE SEQUENCE [LARGE SCALE GENOMIC DNA]</scope>
    <source>
        <strain evidence="7 8">SKay4041</strain>
    </source>
</reference>
<dbReference type="SUPFAM" id="SSF56112">
    <property type="entry name" value="Protein kinase-like (PK-like)"/>
    <property type="match status" value="1"/>
</dbReference>
<dbReference type="Proteomes" id="UP000242287">
    <property type="component" value="Unassembled WGS sequence"/>
</dbReference>
<dbReference type="STRING" id="703135.A0A2A9NDJ3"/>
<dbReference type="OrthoDB" id="5966500at2759"/>
<dbReference type="Gene3D" id="1.10.510.10">
    <property type="entry name" value="Transferase(Phosphotransferase) domain 1"/>
    <property type="match status" value="1"/>
</dbReference>
<evidence type="ECO:0000313" key="7">
    <source>
        <dbReference type="EMBL" id="PFH45790.1"/>
    </source>
</evidence>
<proteinExistence type="inferred from homology"/>
<dbReference type="InterPro" id="IPR011009">
    <property type="entry name" value="Kinase-like_dom_sf"/>
</dbReference>
<dbReference type="PROSITE" id="PS00107">
    <property type="entry name" value="PROTEIN_KINASE_ATP"/>
    <property type="match status" value="1"/>
</dbReference>
<evidence type="ECO:0000256" key="2">
    <source>
        <dbReference type="ARBA" id="ARBA00022840"/>
    </source>
</evidence>
<dbReference type="Pfam" id="PF00069">
    <property type="entry name" value="Pkinase"/>
    <property type="match status" value="1"/>
</dbReference>
<dbReference type="InterPro" id="IPR000719">
    <property type="entry name" value="Prot_kinase_dom"/>
</dbReference>
<dbReference type="PROSITE" id="PS50011">
    <property type="entry name" value="PROTEIN_KINASE_DOM"/>
    <property type="match status" value="1"/>
</dbReference>
<keyword evidence="8" id="KW-1185">Reference proteome</keyword>
<keyword evidence="5" id="KW-0472">Membrane</keyword>
<evidence type="ECO:0000256" key="1">
    <source>
        <dbReference type="ARBA" id="ARBA00022741"/>
    </source>
</evidence>
<sequence>MTDTIYAPPVVPLPEGVQDLTGQVHFDYGRNIIGQGGMSDVIRGELNGYIVAVKIIRYIDPDQIAAYQRRADRELTVWRGLNHPNILRLIGVVNWNNYNTRPGLVSIIVPGKVLSYVRNRRLADKHAILIGMAHGLNYLHSQGVIHGDLKPPNVLVDECGIPKICDFGLSRILDSDEFITRTTHRGTIPYIAPEILRTVEESDKVNPLELNTLQSDMYAFGLTAGAVGVILVIPLFHAFLM</sequence>
<name>A0A2A9NDJ3_9AGAR</name>
<evidence type="ECO:0000256" key="5">
    <source>
        <dbReference type="SAM" id="Phobius"/>
    </source>
</evidence>